<protein>
    <recommendedName>
        <fullName evidence="2">Peptidase S74 domain-containing protein</fullName>
    </recommendedName>
</protein>
<feature type="non-terminal residue" evidence="1">
    <location>
        <position position="1"/>
    </location>
</feature>
<sequence>SGGTTVAKIKTSGATQFAGFQVDNNVPGQNYFAIIGSGSRAGTLFGLPQASLGMFYSNNVPLVIGTQDAFDLSLGSANVTRMTISSTGEIGIGTALPGSALEVVGEITTSDGSTSVAAYGFAGLAGVGMSLTSTNQLTFLTNGLDRWLIANGGQLRGTSSGSVVRANTGSAAGPAYAFDAAADRGMFASGTGLGWSIATVEVMTLAATDLTLGVDFKHTGTKVGLYSATPVAQAAAYTRNATIVEDRTLLASASATTLNNNNVLAALIADLQAIGILG</sequence>
<accession>A0A0F9KEN7</accession>
<name>A0A0F9KEN7_9ZZZZ</name>
<proteinExistence type="predicted"/>
<reference evidence="1" key="1">
    <citation type="journal article" date="2015" name="Nature">
        <title>Complex archaea that bridge the gap between prokaryotes and eukaryotes.</title>
        <authorList>
            <person name="Spang A."/>
            <person name="Saw J.H."/>
            <person name="Jorgensen S.L."/>
            <person name="Zaremba-Niedzwiedzka K."/>
            <person name="Martijn J."/>
            <person name="Lind A.E."/>
            <person name="van Eijk R."/>
            <person name="Schleper C."/>
            <person name="Guy L."/>
            <person name="Ettema T.J."/>
        </authorList>
    </citation>
    <scope>NUCLEOTIDE SEQUENCE</scope>
</reference>
<dbReference type="EMBL" id="LAZR01015302">
    <property type="protein sequence ID" value="KKM13775.1"/>
    <property type="molecule type" value="Genomic_DNA"/>
</dbReference>
<evidence type="ECO:0008006" key="2">
    <source>
        <dbReference type="Google" id="ProtNLM"/>
    </source>
</evidence>
<evidence type="ECO:0000313" key="1">
    <source>
        <dbReference type="EMBL" id="KKM13775.1"/>
    </source>
</evidence>
<dbReference type="AlphaFoldDB" id="A0A0F9KEN7"/>
<organism evidence="1">
    <name type="scientific">marine sediment metagenome</name>
    <dbReference type="NCBI Taxonomy" id="412755"/>
    <lineage>
        <taxon>unclassified sequences</taxon>
        <taxon>metagenomes</taxon>
        <taxon>ecological metagenomes</taxon>
    </lineage>
</organism>
<gene>
    <name evidence="1" type="ORF">LCGC14_1712850</name>
</gene>
<comment type="caution">
    <text evidence="1">The sequence shown here is derived from an EMBL/GenBank/DDBJ whole genome shotgun (WGS) entry which is preliminary data.</text>
</comment>